<evidence type="ECO:0000313" key="3">
    <source>
        <dbReference type="Proteomes" id="UP000887013"/>
    </source>
</evidence>
<protein>
    <submittedName>
        <fullName evidence="2">Uncharacterized protein</fullName>
    </submittedName>
</protein>
<gene>
    <name evidence="2" type="ORF">NPIL_102991</name>
</gene>
<evidence type="ECO:0000256" key="1">
    <source>
        <dbReference type="SAM" id="Phobius"/>
    </source>
</evidence>
<reference evidence="2" key="1">
    <citation type="submission" date="2020-08" db="EMBL/GenBank/DDBJ databases">
        <title>Multicomponent nature underlies the extraordinary mechanical properties of spider dragline silk.</title>
        <authorList>
            <person name="Kono N."/>
            <person name="Nakamura H."/>
            <person name="Mori M."/>
            <person name="Yoshida Y."/>
            <person name="Ohtoshi R."/>
            <person name="Malay A.D."/>
            <person name="Moran D.A.P."/>
            <person name="Tomita M."/>
            <person name="Numata K."/>
            <person name="Arakawa K."/>
        </authorList>
    </citation>
    <scope>NUCLEOTIDE SEQUENCE</scope>
</reference>
<name>A0A8X6PAB4_NEPPI</name>
<dbReference type="Proteomes" id="UP000887013">
    <property type="component" value="Unassembled WGS sequence"/>
</dbReference>
<dbReference type="EMBL" id="BMAW01066941">
    <property type="protein sequence ID" value="GFT57330.1"/>
    <property type="molecule type" value="Genomic_DNA"/>
</dbReference>
<keyword evidence="1" id="KW-0472">Membrane</keyword>
<comment type="caution">
    <text evidence="2">The sequence shown here is derived from an EMBL/GenBank/DDBJ whole genome shotgun (WGS) entry which is preliminary data.</text>
</comment>
<dbReference type="AlphaFoldDB" id="A0A8X6PAB4"/>
<keyword evidence="3" id="KW-1185">Reference proteome</keyword>
<accession>A0A8X6PAB4</accession>
<proteinExistence type="predicted"/>
<feature type="transmembrane region" description="Helical" evidence="1">
    <location>
        <begin position="15"/>
        <end position="37"/>
    </location>
</feature>
<sequence>MVDAIALVIETCVYLLYWFTFGSGLPSFVEIICYSIVVELIKMCSLLQFPVRGNLGVGSSVEFRENSVEDKVSGESSFATKVCLTKDLKVDLALETKDAIFKPTNRVIVPIVHSDVVYRFCQALDLRAILAPMETRVVFDPQKRTKKEKVIPVVRSEVVYSICLSLNLEAKLAH</sequence>
<keyword evidence="1" id="KW-1133">Transmembrane helix</keyword>
<organism evidence="2 3">
    <name type="scientific">Nephila pilipes</name>
    <name type="common">Giant wood spider</name>
    <name type="synonym">Nephila maculata</name>
    <dbReference type="NCBI Taxonomy" id="299642"/>
    <lineage>
        <taxon>Eukaryota</taxon>
        <taxon>Metazoa</taxon>
        <taxon>Ecdysozoa</taxon>
        <taxon>Arthropoda</taxon>
        <taxon>Chelicerata</taxon>
        <taxon>Arachnida</taxon>
        <taxon>Araneae</taxon>
        <taxon>Araneomorphae</taxon>
        <taxon>Entelegynae</taxon>
        <taxon>Araneoidea</taxon>
        <taxon>Nephilidae</taxon>
        <taxon>Nephila</taxon>
    </lineage>
</organism>
<evidence type="ECO:0000313" key="2">
    <source>
        <dbReference type="EMBL" id="GFT57330.1"/>
    </source>
</evidence>
<keyword evidence="1" id="KW-0812">Transmembrane</keyword>